<dbReference type="SMART" id="SM00355">
    <property type="entry name" value="ZnF_C2H2"/>
    <property type="match status" value="3"/>
</dbReference>
<feature type="domain" description="C2H2-type" evidence="8">
    <location>
        <begin position="336"/>
        <end position="364"/>
    </location>
</feature>
<dbReference type="GO" id="GO:0003677">
    <property type="term" value="F:DNA binding"/>
    <property type="evidence" value="ECO:0007669"/>
    <property type="project" value="UniProtKB-UniRule"/>
</dbReference>
<proteinExistence type="predicted"/>
<evidence type="ECO:0000256" key="4">
    <source>
        <dbReference type="ARBA" id="ARBA00023125"/>
    </source>
</evidence>
<keyword evidence="1" id="KW-0479">Metal-binding</keyword>
<feature type="domain" description="C2H2-type" evidence="8">
    <location>
        <begin position="280"/>
        <end position="307"/>
    </location>
</feature>
<dbReference type="InterPro" id="IPR006612">
    <property type="entry name" value="THAP_Znf"/>
</dbReference>
<keyword evidence="3" id="KW-0862">Zinc</keyword>
<organism evidence="10 11">
    <name type="scientific">Leptosia nina</name>
    <dbReference type="NCBI Taxonomy" id="320188"/>
    <lineage>
        <taxon>Eukaryota</taxon>
        <taxon>Metazoa</taxon>
        <taxon>Ecdysozoa</taxon>
        <taxon>Arthropoda</taxon>
        <taxon>Hexapoda</taxon>
        <taxon>Insecta</taxon>
        <taxon>Pterygota</taxon>
        <taxon>Neoptera</taxon>
        <taxon>Endopterygota</taxon>
        <taxon>Lepidoptera</taxon>
        <taxon>Glossata</taxon>
        <taxon>Ditrysia</taxon>
        <taxon>Papilionoidea</taxon>
        <taxon>Pieridae</taxon>
        <taxon>Pierinae</taxon>
        <taxon>Leptosia</taxon>
    </lineage>
</organism>
<dbReference type="PROSITE" id="PS50157">
    <property type="entry name" value="ZINC_FINGER_C2H2_2"/>
    <property type="match status" value="2"/>
</dbReference>
<dbReference type="SMART" id="SM00980">
    <property type="entry name" value="THAP"/>
    <property type="match status" value="1"/>
</dbReference>
<dbReference type="InterPro" id="IPR013087">
    <property type="entry name" value="Znf_C2H2_type"/>
</dbReference>
<evidence type="ECO:0000256" key="7">
    <source>
        <dbReference type="SAM" id="MobiDB-lite"/>
    </source>
</evidence>
<accession>A0AAV1JXL4</accession>
<evidence type="ECO:0000313" key="11">
    <source>
        <dbReference type="Proteomes" id="UP001497472"/>
    </source>
</evidence>
<evidence type="ECO:0000256" key="2">
    <source>
        <dbReference type="ARBA" id="ARBA00022771"/>
    </source>
</evidence>
<gene>
    <name evidence="10" type="ORF">LNINA_LOCUS12185</name>
</gene>
<dbReference type="GO" id="GO:0008270">
    <property type="term" value="F:zinc ion binding"/>
    <property type="evidence" value="ECO:0007669"/>
    <property type="project" value="UniProtKB-KW"/>
</dbReference>
<protein>
    <submittedName>
        <fullName evidence="10">Uncharacterized protein</fullName>
    </submittedName>
</protein>
<evidence type="ECO:0000256" key="5">
    <source>
        <dbReference type="PROSITE-ProRule" id="PRU00042"/>
    </source>
</evidence>
<feature type="region of interest" description="Disordered" evidence="7">
    <location>
        <begin position="718"/>
        <end position="738"/>
    </location>
</feature>
<keyword evidence="11" id="KW-1185">Reference proteome</keyword>
<dbReference type="EMBL" id="CAVLEF010000215">
    <property type="protein sequence ID" value="CAK1553171.1"/>
    <property type="molecule type" value="Genomic_DNA"/>
</dbReference>
<dbReference type="SUPFAM" id="SSF57716">
    <property type="entry name" value="Glucocorticoid receptor-like (DNA-binding domain)"/>
    <property type="match status" value="1"/>
</dbReference>
<name>A0AAV1JXL4_9NEOP</name>
<dbReference type="Gene3D" id="3.30.160.60">
    <property type="entry name" value="Classic Zinc Finger"/>
    <property type="match status" value="1"/>
</dbReference>
<dbReference type="AlphaFoldDB" id="A0AAV1JXL4"/>
<evidence type="ECO:0000259" key="9">
    <source>
        <dbReference type="PROSITE" id="PS50950"/>
    </source>
</evidence>
<comment type="caution">
    <text evidence="10">The sequence shown here is derived from an EMBL/GenBank/DDBJ whole genome shotgun (WGS) entry which is preliminary data.</text>
</comment>
<feature type="domain" description="THAP-type" evidence="9">
    <location>
        <begin position="1"/>
        <end position="91"/>
    </location>
</feature>
<evidence type="ECO:0000313" key="10">
    <source>
        <dbReference type="EMBL" id="CAK1553171.1"/>
    </source>
</evidence>
<dbReference type="Pfam" id="PF05485">
    <property type="entry name" value="THAP"/>
    <property type="match status" value="1"/>
</dbReference>
<dbReference type="Proteomes" id="UP001497472">
    <property type="component" value="Unassembled WGS sequence"/>
</dbReference>
<keyword evidence="4 6" id="KW-0238">DNA-binding</keyword>
<evidence type="ECO:0000256" key="6">
    <source>
        <dbReference type="PROSITE-ProRule" id="PRU00309"/>
    </source>
</evidence>
<evidence type="ECO:0000259" key="8">
    <source>
        <dbReference type="PROSITE" id="PS50157"/>
    </source>
</evidence>
<evidence type="ECO:0000256" key="1">
    <source>
        <dbReference type="ARBA" id="ARBA00022723"/>
    </source>
</evidence>
<reference evidence="10 11" key="1">
    <citation type="submission" date="2023-11" db="EMBL/GenBank/DDBJ databases">
        <authorList>
            <person name="Okamura Y."/>
        </authorList>
    </citation>
    <scope>NUCLEOTIDE SEQUENCE [LARGE SCALE GENOMIC DNA]</scope>
</reference>
<keyword evidence="2 5" id="KW-0863">Zinc-finger</keyword>
<dbReference type="PROSITE" id="PS50950">
    <property type="entry name" value="ZF_THAP"/>
    <property type="match status" value="1"/>
</dbReference>
<dbReference type="PROSITE" id="PS00028">
    <property type="entry name" value="ZINC_FINGER_C2H2_1"/>
    <property type="match status" value="3"/>
</dbReference>
<evidence type="ECO:0000256" key="3">
    <source>
        <dbReference type="ARBA" id="ARBA00022833"/>
    </source>
</evidence>
<sequence>MGYKLCSVPQCPNTTKRTPRKLFVSVPKDIKVRRMWMKLSRRDHNDISRNSNIFFCEDHFDLENDMENYYQHKMGFSQKILLKENVLPSKFHCQTDRIKRMCNVGTPRSAFAKRQRLEEQCLHPNQSTPKTPKNLQSVITNDDPITIEVEACPESVLHAKTIEVSQKCDDNAATEPLVIIEKSVNCESINKAQTRSYAVQRKSGRRVKSTSLKPTVSSTCTSPFEINSCFCHEQPTTPGSNNNIERITSLEDKQSENDPLQYDSSSLAAESKAVEKKKLFKCNLCIRFYSDEKALERHISLHKNVTAGVQRQVTRDVPAKVVSKSGRKQPVGKACYLCPVCRKTFPSMFVAEKHLEVYHNKGKLYPPPLVECKSLQCTVNDTERHKCKDDDVSQAKSSIICAKCHKVFNSQHKFDTHVQVMHNQLLEYLFFPTSQEFMTWLTNTEINSRCKYASEAYNGKEYYYCSQGEHEQRCPALIIVESYNGGFLTYFYHSHYNHPYCDYKVGSSYKKYHITDLVKTAMPLPEIDPYLCFKNLMENLIVKAAKLQAAALNDLTGKALSMALAFNNYDDEVLNLPQVVTSAPVQIFLTDEQISQELHNDLAPKVVNSFSLVVNPETCGDDTETGDEINGDIDKQILKSNSDNLHKKKMTELNTDAAKDGKTYFLDTYKDFVHKNFVEPIRKFSACKTNLPRQPRVANYFRVPAKVVKYKPTTSLTNGSTRCNSTEMTNNYETRTPNLTAPLSQLTTDNKQIAQRNMPSANNKTSNVVDMTNLDVNIVPQCLPRNSVPGIFPEPPSNDSPSARETIKMENIQNNDIPQDMLLTGEIKTEREPIEELDQVQIEDSTENIKQKVIRKRLTVKTDEPPDKRIKVPIVLDGIVPKEEVIDESPTMPKSTASTLDVFKVSPKKIDIYKVIVQESDCNILVLKL</sequence>